<protein>
    <submittedName>
        <fullName evidence="1">Methylglyoxal reductase (NADPH-dependent) gre2</fullName>
        <ecNumber evidence="1">1.1.1.283</ecNumber>
    </submittedName>
</protein>
<proteinExistence type="predicted"/>
<reference evidence="1" key="1">
    <citation type="submission" date="2022-10" db="EMBL/GenBank/DDBJ databases">
        <title>Culturing micro-colonial fungi from biological soil crusts in the Mojave desert and describing Neophaeococcomyces mojavensis, and introducing the new genera and species Taxawa tesnikishii.</title>
        <authorList>
            <person name="Kurbessoian T."/>
            <person name="Stajich J.E."/>
        </authorList>
    </citation>
    <scope>NUCLEOTIDE SEQUENCE</scope>
    <source>
        <strain evidence="1">JES_112</strain>
    </source>
</reference>
<gene>
    <name evidence="1" type="primary">GRE2</name>
    <name evidence="1" type="ORF">H2198_008327</name>
</gene>
<keyword evidence="2" id="KW-1185">Reference proteome</keyword>
<evidence type="ECO:0000313" key="2">
    <source>
        <dbReference type="Proteomes" id="UP001172386"/>
    </source>
</evidence>
<dbReference type="Proteomes" id="UP001172386">
    <property type="component" value="Unassembled WGS sequence"/>
</dbReference>
<comment type="caution">
    <text evidence="1">The sequence shown here is derived from an EMBL/GenBank/DDBJ whole genome shotgun (WGS) entry which is preliminary data.</text>
</comment>
<accession>A0ACC2ZXP0</accession>
<name>A0ACC2ZXP0_9EURO</name>
<dbReference type="EMBL" id="JAPDRQ010000200">
    <property type="protein sequence ID" value="KAJ9652406.1"/>
    <property type="molecule type" value="Genomic_DNA"/>
</dbReference>
<evidence type="ECO:0000313" key="1">
    <source>
        <dbReference type="EMBL" id="KAJ9652406.1"/>
    </source>
</evidence>
<sequence>MRVLLTGGSGFIAAHCVDYLLQGGHSVVFTVRSHDKGRKILSNHPKASEDQLSYVIVEDIANESAFDEAVKSNPPFEAVLHTASPFHFNVKDPKKDLLDPAIIGTTGILKAIQRNAPSVKRVVITSSFAAIVNAKKHPETYDEASWNPITMDEALHTDPGSAYRGSKTFAEKAAWEFVEKEKPNFTVSTINPPLVLGPVVHYFNSLDSINTSNENVRDFVQGKFKDGLPPTRVILWVDVRDLALAHVRAIERPEAAGKRFFVTAGFFNNAKVADIIKKNFPDLKSKLPQNYEEDPKEYPYKIDNSRSKEVLGLQYRSLEDSITDLVKSLQAAGA</sequence>
<keyword evidence="1" id="KW-0560">Oxidoreductase</keyword>
<dbReference type="EC" id="1.1.1.283" evidence="1"/>
<organism evidence="1 2">
    <name type="scientific">Neophaeococcomyces mojaviensis</name>
    <dbReference type="NCBI Taxonomy" id="3383035"/>
    <lineage>
        <taxon>Eukaryota</taxon>
        <taxon>Fungi</taxon>
        <taxon>Dikarya</taxon>
        <taxon>Ascomycota</taxon>
        <taxon>Pezizomycotina</taxon>
        <taxon>Eurotiomycetes</taxon>
        <taxon>Chaetothyriomycetidae</taxon>
        <taxon>Chaetothyriales</taxon>
        <taxon>Chaetothyriales incertae sedis</taxon>
        <taxon>Neophaeococcomyces</taxon>
    </lineage>
</organism>